<reference evidence="8 9" key="1">
    <citation type="submission" date="2020-03" db="EMBL/GenBank/DDBJ databases">
        <title>Genomic Encyclopedia of Type Strains, Phase IV (KMG-IV): sequencing the most valuable type-strain genomes for metagenomic binning, comparative biology and taxonomic classification.</title>
        <authorList>
            <person name="Goeker M."/>
        </authorList>
    </citation>
    <scope>NUCLEOTIDE SEQUENCE [LARGE SCALE GENOMIC DNA]</scope>
    <source>
        <strain evidence="8 9">DSM 29762</strain>
    </source>
</reference>
<name>A0A846R0G5_9FLAO</name>
<feature type="domain" description="RmlD-like substrate binding" evidence="7">
    <location>
        <begin position="3"/>
        <end position="285"/>
    </location>
</feature>
<sequence>MRTILVTGGNGQLGSEIQELQPFYTNYNFFFTDIAELDITDHIAVEKFVEANKINIIINCAAYTVVDNAEKDYERANAINHLSAKNFAQIAKTKKIELVHISTDYVFDGSSKKPYTEKDVPSPQSVYGRTKLDGENAILKRNPKNSVIIRTSWVYSSYGSNFVKTMLRLGKEGHELSVVGDQMGSPTYARDLAKTILEILPKIKNTGVELYHYTNEGACSWYDFAKTIFRIKGMPIKVNSIQTWQYPTPAKRPNYSVLDSSKIKNTFALDIRYWKDALEECLEKIGS</sequence>
<evidence type="ECO:0000256" key="2">
    <source>
        <dbReference type="ARBA" id="ARBA00010944"/>
    </source>
</evidence>
<dbReference type="Pfam" id="PF04321">
    <property type="entry name" value="RmlD_sub_bind"/>
    <property type="match status" value="1"/>
</dbReference>
<evidence type="ECO:0000313" key="8">
    <source>
        <dbReference type="EMBL" id="NJB72650.1"/>
    </source>
</evidence>
<dbReference type="EMBL" id="JAATJJ010000002">
    <property type="protein sequence ID" value="NJB72650.1"/>
    <property type="molecule type" value="Genomic_DNA"/>
</dbReference>
<comment type="caution">
    <text evidence="8">The sequence shown here is derived from an EMBL/GenBank/DDBJ whole genome shotgun (WGS) entry which is preliminary data.</text>
</comment>
<dbReference type="AlphaFoldDB" id="A0A846R0G5"/>
<evidence type="ECO:0000256" key="5">
    <source>
        <dbReference type="ARBA" id="ARBA00048200"/>
    </source>
</evidence>
<evidence type="ECO:0000259" key="7">
    <source>
        <dbReference type="Pfam" id="PF04321"/>
    </source>
</evidence>
<evidence type="ECO:0000256" key="3">
    <source>
        <dbReference type="ARBA" id="ARBA00012929"/>
    </source>
</evidence>
<accession>A0A846R0G5</accession>
<dbReference type="EC" id="1.1.1.133" evidence="3 6"/>
<dbReference type="UniPathway" id="UPA00124"/>
<keyword evidence="6 8" id="KW-0560">Oxidoreductase</keyword>
<comment type="pathway">
    <text evidence="1 6">Carbohydrate biosynthesis; dTDP-L-rhamnose biosynthesis.</text>
</comment>
<dbReference type="CDD" id="cd05254">
    <property type="entry name" value="dTDP_HR_like_SDR_e"/>
    <property type="match status" value="1"/>
</dbReference>
<dbReference type="SUPFAM" id="SSF51735">
    <property type="entry name" value="NAD(P)-binding Rossmann-fold domains"/>
    <property type="match status" value="1"/>
</dbReference>
<keyword evidence="9" id="KW-1185">Reference proteome</keyword>
<dbReference type="InterPro" id="IPR005913">
    <property type="entry name" value="dTDP_dehydrorham_reduct"/>
</dbReference>
<dbReference type="InterPro" id="IPR036291">
    <property type="entry name" value="NAD(P)-bd_dom_sf"/>
</dbReference>
<evidence type="ECO:0000256" key="6">
    <source>
        <dbReference type="RuleBase" id="RU364082"/>
    </source>
</evidence>
<organism evidence="8 9">
    <name type="scientific">Saonia flava</name>
    <dbReference type="NCBI Taxonomy" id="523696"/>
    <lineage>
        <taxon>Bacteria</taxon>
        <taxon>Pseudomonadati</taxon>
        <taxon>Bacteroidota</taxon>
        <taxon>Flavobacteriia</taxon>
        <taxon>Flavobacteriales</taxon>
        <taxon>Flavobacteriaceae</taxon>
        <taxon>Saonia</taxon>
    </lineage>
</organism>
<dbReference type="PANTHER" id="PTHR10491">
    <property type="entry name" value="DTDP-4-DEHYDRORHAMNOSE REDUCTASE"/>
    <property type="match status" value="1"/>
</dbReference>
<dbReference type="Proteomes" id="UP000590442">
    <property type="component" value="Unassembled WGS sequence"/>
</dbReference>
<comment type="catalytic activity">
    <reaction evidence="5">
        <text>dTDP-beta-L-rhamnose + NADP(+) = dTDP-4-dehydro-beta-L-rhamnose + NADPH + H(+)</text>
        <dbReference type="Rhea" id="RHEA:21796"/>
        <dbReference type="ChEBI" id="CHEBI:15378"/>
        <dbReference type="ChEBI" id="CHEBI:57510"/>
        <dbReference type="ChEBI" id="CHEBI:57783"/>
        <dbReference type="ChEBI" id="CHEBI:58349"/>
        <dbReference type="ChEBI" id="CHEBI:62830"/>
        <dbReference type="EC" id="1.1.1.133"/>
    </reaction>
</comment>
<dbReference type="GO" id="GO:0005829">
    <property type="term" value="C:cytosol"/>
    <property type="evidence" value="ECO:0007669"/>
    <property type="project" value="TreeGrafter"/>
</dbReference>
<dbReference type="GO" id="GO:0019305">
    <property type="term" value="P:dTDP-rhamnose biosynthetic process"/>
    <property type="evidence" value="ECO:0007669"/>
    <property type="project" value="UniProtKB-UniPathway"/>
</dbReference>
<dbReference type="GO" id="GO:0008831">
    <property type="term" value="F:dTDP-4-dehydrorhamnose reductase activity"/>
    <property type="evidence" value="ECO:0007669"/>
    <property type="project" value="UniProtKB-EC"/>
</dbReference>
<evidence type="ECO:0000256" key="1">
    <source>
        <dbReference type="ARBA" id="ARBA00004781"/>
    </source>
</evidence>
<evidence type="ECO:0000313" key="9">
    <source>
        <dbReference type="Proteomes" id="UP000590442"/>
    </source>
</evidence>
<keyword evidence="6" id="KW-0521">NADP</keyword>
<dbReference type="RefSeq" id="WP_167965890.1">
    <property type="nucleotide sequence ID" value="NZ_JAATJJ010000002.1"/>
</dbReference>
<dbReference type="NCBIfam" id="TIGR01214">
    <property type="entry name" value="rmlD"/>
    <property type="match status" value="1"/>
</dbReference>
<protein>
    <recommendedName>
        <fullName evidence="4 6">dTDP-4-dehydrorhamnose reductase</fullName>
        <ecNumber evidence="3 6">1.1.1.133</ecNumber>
    </recommendedName>
</protein>
<comment type="similarity">
    <text evidence="2 6">Belongs to the dTDP-4-dehydrorhamnose reductase family.</text>
</comment>
<evidence type="ECO:0000256" key="4">
    <source>
        <dbReference type="ARBA" id="ARBA00017099"/>
    </source>
</evidence>
<dbReference type="InterPro" id="IPR029903">
    <property type="entry name" value="RmlD-like-bd"/>
</dbReference>
<proteinExistence type="inferred from homology"/>
<gene>
    <name evidence="8" type="ORF">GGR42_003141</name>
</gene>
<dbReference type="Gene3D" id="3.90.25.10">
    <property type="entry name" value="UDP-galactose 4-epimerase, domain 1"/>
    <property type="match status" value="1"/>
</dbReference>
<dbReference type="PANTHER" id="PTHR10491:SF4">
    <property type="entry name" value="METHIONINE ADENOSYLTRANSFERASE 2 SUBUNIT BETA"/>
    <property type="match status" value="1"/>
</dbReference>
<comment type="function">
    <text evidence="6">Catalyzes the reduction of dTDP-6-deoxy-L-lyxo-4-hexulose to yield dTDP-L-rhamnose.</text>
</comment>
<dbReference type="Gene3D" id="3.40.50.720">
    <property type="entry name" value="NAD(P)-binding Rossmann-like Domain"/>
    <property type="match status" value="1"/>
</dbReference>